<feature type="domain" description="C-type lectin" evidence="4">
    <location>
        <begin position="1251"/>
        <end position="1366"/>
    </location>
</feature>
<dbReference type="PROSITE" id="PS50041">
    <property type="entry name" value="C_TYPE_LECTIN_2"/>
    <property type="match status" value="11"/>
</dbReference>
<feature type="domain" description="C-type lectin" evidence="4">
    <location>
        <begin position="1552"/>
        <end position="1660"/>
    </location>
</feature>
<keyword evidence="1" id="KW-1015">Disulfide bond</keyword>
<dbReference type="SUPFAM" id="SSF56436">
    <property type="entry name" value="C-type lectin-like"/>
    <property type="match status" value="11"/>
</dbReference>
<proteinExistence type="predicted"/>
<dbReference type="Proteomes" id="UP000828390">
    <property type="component" value="Unassembled WGS sequence"/>
</dbReference>
<name>A0A9D4B7R8_DREPO</name>
<sequence length="1976" mass="217739">MIHPSLKQDLMLRPNAHVCNRSSTVHQKVEMTLTWVKLYAVGGFLVLQALAQTPTTTPRPPADIYCYVCDSKVVGSVCNDPYSKKELTPVKCPSRTCFKNKITQKDGLNEKGITRGCSLTPFYKAICENKMGTSSEIGSTCHCITDSRNFLTPGYENYFQGEDINSRTNLVARLTYVIFLVAAKVTSQDCPTYWVSDSRDQTAPCYLITNKIQRTFTEARKFCNNMGGDLLIINSVQERDSVYGMVQTYKGYYPTHTEWWIGMTDSVMQTAQAWVDGSSVTQSFLQWYGQEPAQYDRSKKCVVTYNNTLRHENCDSTQYFICERTRSTGLWCDSRAGWESINGKCYKITTRALPWDAARAECQTSNANLMVIEDDATEQTLYDLIESRQSDMWIGLRAIPAVLGYALKWVGLSNKDLDVIHAYWTPDIQTTQNALGIAISSNGTSSCVIANHTSGARNNWQMVDCGTRAFSICQKPSGRCASGWIQHGIKCYRIVTEVQTTLLNAQTFCQDRNANLLTIKSSDVQTFINSQLSDLRQRRINAIWLGLTDASMNQWTWSDGSAIFTPPYSDFSNLNGQTLNGSAPGLDCMNIFTDDVNGTWQHASSCNNNNSFICEIGVGRPPAVPTLPPGASTIAPIQTTGAAWSTECGPFWVLDSASSYCYRFSDDTVTWFQARSLCQNDSAQLASVTSIHEQNFLANSMFAYRSPALWLGANDLATNKGFNWIDGSGFAFLNWSPGEPNNLNKMEQCLEVTTGGQNVGLWNDISCTSQRGYVCKKKSSHFPTVLPPSKPQIPNGQKYGCPSAEWFPEVDTCWLIRTDALSWTKARAKCQNLTSELASITDEFQQNFLYSVLPLVTRTRDRFWIGLNDIGNQMRFQWTDKSPVTYTNWAVTEPNNFGNRAEDCVSIEVWDAAQRKGEWNDDICEEPLQGYICKLAMAAVPANTPQMDRSMGCTGSNGLTYGPKCFQLSPAGQVVSWNAAQAQCRSQGGQLVTILNELQQAFLASQLKAPSSYWIGLSNVVPGNTTLTWVNGAGLTYTAWASGHTGAEINTCMAMQTSSPGVGLWIHQDCGNLKPYICEYPRAGWSQPSQTAAPVTAPYVCPSGWNDVNGYCYNVFSTKLSWFSARVTCRSLGANLASFHSRSEEQQALRYGYYTVWIGLNDLDTEKGYTWTDGTGLNYTNWAQGEPNDSDGTDDCVEVNAVGHNWNDNSCYIANAYMCKIIKGVPLRVQPTSVQPTQASACNNDPNWRLFNGSCYYVSQPRASWYDARDFCAQNGGDLMSAHSLQENNFLITLMTSTVGSDCWIGLFDKGSNQFGWADGTPVDYTHWSGNEPNDAFGSENCGQIQAFNGYWNDNDCNEQFHYICKRPLGGVTPGLVPTTPLIQGGCPPGFIAASNDNKCYSVIGGTDPVARKNYTDALAYCRQNASDLASITSQTELAVLISIFLSAVQDGTGLWIGLNDNNNNYRYTWQDSARLNYTHWDKGEPNGFGERCVEIYTDARKAGRWNNIVCSNVRAFICEASRAPIYTTPAISACADLQGNGNLLNPNTFDCYNVQMTPMSWTDASSACASRQMTLASVLSVYDQAFIDTLVVGFNSPVWIGLSDPGLTGTYTWTDQFPLTFTNWDKGEPTYTAGEGCIATRNGLWNDTVCANTYPSVCKKPFFPPATPTPNLGGYCANVSWSQFGNNCYFLELKPFYSWSDAETQCKQRGMELASVMSNEEEAFVLREIDNNDRASINIWIGFRRTGGYFVWSDGNPTSYIHWDGSPSGLPGYDCVIMQPTNGKWSNRRCIEHLGFICKGPKLPATTPTTTISTPSTTTPSTLPPPASSSSSSSSSSSAAPSLPSTSSTTSSKSPADIITTSQGQLGSTTSSTGPKATIPNANELQKQQQKQLPALPPTMSGGAVAGVITGILLLLALVCIALIVLKTRYGDRYFSFMKFTNQPGIDNAAYDKNTDTVRMNGVNGIENSHYETTS</sequence>
<feature type="domain" description="C-type lectin" evidence="4">
    <location>
        <begin position="657"/>
        <end position="776"/>
    </location>
</feature>
<keyword evidence="3" id="KW-0812">Transmembrane</keyword>
<feature type="domain" description="C-type lectin" evidence="4">
    <location>
        <begin position="1685"/>
        <end position="1800"/>
    </location>
</feature>
<dbReference type="InterPro" id="IPR016187">
    <property type="entry name" value="CTDL_fold"/>
</dbReference>
<keyword evidence="3" id="KW-1133">Transmembrane helix</keyword>
<dbReference type="InterPro" id="IPR018378">
    <property type="entry name" value="C-type_lectin_CS"/>
</dbReference>
<dbReference type="CDD" id="cd00037">
    <property type="entry name" value="CLECT"/>
    <property type="match status" value="10"/>
</dbReference>
<dbReference type="Pfam" id="PF00059">
    <property type="entry name" value="Lectin_C"/>
    <property type="match status" value="11"/>
</dbReference>
<feature type="domain" description="C-type lectin" evidence="4">
    <location>
        <begin position="201"/>
        <end position="323"/>
    </location>
</feature>
<dbReference type="InterPro" id="IPR016186">
    <property type="entry name" value="C-type_lectin-like/link_sf"/>
</dbReference>
<dbReference type="PROSITE" id="PS00615">
    <property type="entry name" value="C_TYPE_LECTIN_1"/>
    <property type="match status" value="6"/>
</dbReference>
<feature type="domain" description="C-type lectin" evidence="4">
    <location>
        <begin position="961"/>
        <end position="1079"/>
    </location>
</feature>
<evidence type="ECO:0000313" key="5">
    <source>
        <dbReference type="EMBL" id="KAH3692385.1"/>
    </source>
</evidence>
<accession>A0A9D4B7R8</accession>
<dbReference type="PANTHER" id="PTHR22803">
    <property type="entry name" value="MANNOSE, PHOSPHOLIPASE, LECTIN RECEPTOR RELATED"/>
    <property type="match status" value="1"/>
</dbReference>
<evidence type="ECO:0000256" key="3">
    <source>
        <dbReference type="SAM" id="Phobius"/>
    </source>
</evidence>
<reference evidence="5" key="2">
    <citation type="submission" date="2020-11" db="EMBL/GenBank/DDBJ databases">
        <authorList>
            <person name="McCartney M.A."/>
            <person name="Auch B."/>
            <person name="Kono T."/>
            <person name="Mallez S."/>
            <person name="Becker A."/>
            <person name="Gohl D.M."/>
            <person name="Silverstein K.A.T."/>
            <person name="Koren S."/>
            <person name="Bechman K.B."/>
            <person name="Herman A."/>
            <person name="Abrahante J.E."/>
            <person name="Garbe J."/>
        </authorList>
    </citation>
    <scope>NUCLEOTIDE SEQUENCE</scope>
    <source>
        <strain evidence="5">Duluth1</strain>
        <tissue evidence="5">Whole animal</tissue>
    </source>
</reference>
<dbReference type="InterPro" id="IPR050111">
    <property type="entry name" value="C-type_lectin/snaclec_domain"/>
</dbReference>
<feature type="transmembrane region" description="Helical" evidence="3">
    <location>
        <begin position="1905"/>
        <end position="1927"/>
    </location>
</feature>
<evidence type="ECO:0000256" key="1">
    <source>
        <dbReference type="ARBA" id="ARBA00023157"/>
    </source>
</evidence>
<feature type="domain" description="C-type lectin" evidence="4">
    <location>
        <begin position="813"/>
        <end position="926"/>
    </location>
</feature>
<evidence type="ECO:0000256" key="2">
    <source>
        <dbReference type="SAM" id="MobiDB-lite"/>
    </source>
</evidence>
<dbReference type="SMART" id="SM00034">
    <property type="entry name" value="CLECT"/>
    <property type="match status" value="11"/>
</dbReference>
<feature type="domain" description="C-type lectin" evidence="4">
    <location>
        <begin position="341"/>
        <end position="474"/>
    </location>
</feature>
<protein>
    <recommendedName>
        <fullName evidence="4">C-type lectin domain-containing protein</fullName>
    </recommendedName>
</protein>
<reference evidence="5" key="1">
    <citation type="journal article" date="2019" name="bioRxiv">
        <title>The Genome of the Zebra Mussel, Dreissena polymorpha: A Resource for Invasive Species Research.</title>
        <authorList>
            <person name="McCartney M.A."/>
            <person name="Auch B."/>
            <person name="Kono T."/>
            <person name="Mallez S."/>
            <person name="Zhang Y."/>
            <person name="Obille A."/>
            <person name="Becker A."/>
            <person name="Abrahante J.E."/>
            <person name="Garbe J."/>
            <person name="Badalamenti J.P."/>
            <person name="Herman A."/>
            <person name="Mangelson H."/>
            <person name="Liachko I."/>
            <person name="Sullivan S."/>
            <person name="Sone E.D."/>
            <person name="Koren S."/>
            <person name="Silverstein K.A.T."/>
            <person name="Beckman K.B."/>
            <person name="Gohl D.M."/>
        </authorList>
    </citation>
    <scope>NUCLEOTIDE SEQUENCE</scope>
    <source>
        <strain evidence="5">Duluth1</strain>
        <tissue evidence="5">Whole animal</tissue>
    </source>
</reference>
<feature type="domain" description="C-type lectin" evidence="4">
    <location>
        <begin position="1108"/>
        <end position="1220"/>
    </location>
</feature>
<keyword evidence="6" id="KW-1185">Reference proteome</keyword>
<comment type="caution">
    <text evidence="5">The sequence shown here is derived from an EMBL/GenBank/DDBJ whole genome shotgun (WGS) entry which is preliminary data.</text>
</comment>
<feature type="compositionally biased region" description="Low complexity" evidence="2">
    <location>
        <begin position="1805"/>
        <end position="1822"/>
    </location>
</feature>
<feature type="region of interest" description="Disordered" evidence="2">
    <location>
        <begin position="1805"/>
        <end position="1880"/>
    </location>
</feature>
<gene>
    <name evidence="5" type="ORF">DPMN_194835</name>
</gene>
<dbReference type="Gene3D" id="3.10.100.10">
    <property type="entry name" value="Mannose-Binding Protein A, subunit A"/>
    <property type="match status" value="11"/>
</dbReference>
<dbReference type="InterPro" id="IPR001304">
    <property type="entry name" value="C-type_lectin-like"/>
</dbReference>
<feature type="domain" description="C-type lectin" evidence="4">
    <location>
        <begin position="487"/>
        <end position="615"/>
    </location>
</feature>
<dbReference type="EMBL" id="JAIWYP010000023">
    <property type="protein sequence ID" value="KAH3692385.1"/>
    <property type="molecule type" value="Genomic_DNA"/>
</dbReference>
<keyword evidence="3" id="KW-0472">Membrane</keyword>
<feature type="domain" description="C-type lectin" evidence="4">
    <location>
        <begin position="1396"/>
        <end position="1520"/>
    </location>
</feature>
<evidence type="ECO:0000259" key="4">
    <source>
        <dbReference type="PROSITE" id="PS50041"/>
    </source>
</evidence>
<feature type="compositionally biased region" description="Low complexity" evidence="2">
    <location>
        <begin position="1829"/>
        <end position="1875"/>
    </location>
</feature>
<evidence type="ECO:0000313" key="6">
    <source>
        <dbReference type="Proteomes" id="UP000828390"/>
    </source>
</evidence>
<organism evidence="5 6">
    <name type="scientific">Dreissena polymorpha</name>
    <name type="common">Zebra mussel</name>
    <name type="synonym">Mytilus polymorpha</name>
    <dbReference type="NCBI Taxonomy" id="45954"/>
    <lineage>
        <taxon>Eukaryota</taxon>
        <taxon>Metazoa</taxon>
        <taxon>Spiralia</taxon>
        <taxon>Lophotrochozoa</taxon>
        <taxon>Mollusca</taxon>
        <taxon>Bivalvia</taxon>
        <taxon>Autobranchia</taxon>
        <taxon>Heteroconchia</taxon>
        <taxon>Euheterodonta</taxon>
        <taxon>Imparidentia</taxon>
        <taxon>Neoheterodontei</taxon>
        <taxon>Myida</taxon>
        <taxon>Dreissenoidea</taxon>
        <taxon>Dreissenidae</taxon>
        <taxon>Dreissena</taxon>
    </lineage>
</organism>